<dbReference type="OrthoDB" id="5718012at2"/>
<sequence>MSVKKLKSTTLEVVQDTTKPDLIKQHGSNSANDSDSPLLPKFTDAKAITDRLCINLPVSDEHLQKNVMHKAKSLKKLIEEYSELNPVTMSAAAFNANYSMVMKLSLCTVLSSGSEAKSTLAISLNPISNRPFIRFDLKGRVTGYSLCVLRVIAEFLLGADNYLDEVKNATVSTVDMAVDFEGVTPEQCVFDNVRAQKGKMYFGRSGNTETIYIGDNKKSSHTVIYSKNAKATHFKKPNTVNEVMRVEFRYKLKAQPLKKLHKVKDRPIKFSIYDVNAMIESEYFTDDFIDAITGIGLVPVLQRRKQEESDSIKEMMRPFKLHWFATGEIFKGWRNKLKGHVKFLVHEKVCESPQYPRATELLNTILKLSK</sequence>
<evidence type="ECO:0000313" key="3">
    <source>
        <dbReference type="Proteomes" id="UP000228621"/>
    </source>
</evidence>
<proteinExistence type="predicted"/>
<name>A0A2A5JMB1_PSEO7</name>
<reference evidence="3" key="1">
    <citation type="journal article" date="2019" name="Genome Announc.">
        <title>Draft Genome Sequence of Pseudoalteromonas piscicida Strain 36Y ROTHPW, an Hypersaline Seawater Isolate from the South Coast of Sonora, Mexico.</title>
        <authorList>
            <person name="Sanchez-Diaz R."/>
            <person name="Molina-Garza Z.J."/>
            <person name="Cruz-Suarez L.E."/>
            <person name="Selvin J."/>
            <person name="Kiran G.S."/>
            <person name="Ibarra-Gamez J.C."/>
            <person name="Gomez-Gil B."/>
            <person name="Galaviz-Silva L."/>
        </authorList>
    </citation>
    <scope>NUCLEOTIDE SEQUENCE [LARGE SCALE GENOMIC DNA]</scope>
    <source>
        <strain evidence="3">36Y_RITHPW</strain>
    </source>
</reference>
<dbReference type="AlphaFoldDB" id="A0A2A5JMB1"/>
<feature type="compositionally biased region" description="Polar residues" evidence="1">
    <location>
        <begin position="26"/>
        <end position="35"/>
    </location>
</feature>
<gene>
    <name evidence="2" type="ORF">CEX98_16595</name>
</gene>
<accession>A0A2A5JMB1</accession>
<evidence type="ECO:0000313" key="2">
    <source>
        <dbReference type="EMBL" id="PCK30593.1"/>
    </source>
</evidence>
<dbReference type="Proteomes" id="UP000228621">
    <property type="component" value="Unassembled WGS sequence"/>
</dbReference>
<protein>
    <recommendedName>
        <fullName evidence="4">Replication protein</fullName>
    </recommendedName>
</protein>
<dbReference type="RefSeq" id="WP_099643150.1">
    <property type="nucleotide sequence ID" value="NZ_NKHF01000077.1"/>
</dbReference>
<comment type="caution">
    <text evidence="2">The sequence shown here is derived from an EMBL/GenBank/DDBJ whole genome shotgun (WGS) entry which is preliminary data.</text>
</comment>
<evidence type="ECO:0000256" key="1">
    <source>
        <dbReference type="SAM" id="MobiDB-lite"/>
    </source>
</evidence>
<dbReference type="EMBL" id="NKHF01000077">
    <property type="protein sequence ID" value="PCK30593.1"/>
    <property type="molecule type" value="Genomic_DNA"/>
</dbReference>
<feature type="region of interest" description="Disordered" evidence="1">
    <location>
        <begin position="17"/>
        <end position="38"/>
    </location>
</feature>
<evidence type="ECO:0008006" key="4">
    <source>
        <dbReference type="Google" id="ProtNLM"/>
    </source>
</evidence>
<organism evidence="2 3">
    <name type="scientific">Pseudoalteromonas piscicida</name>
    <dbReference type="NCBI Taxonomy" id="43662"/>
    <lineage>
        <taxon>Bacteria</taxon>
        <taxon>Pseudomonadati</taxon>
        <taxon>Pseudomonadota</taxon>
        <taxon>Gammaproteobacteria</taxon>
        <taxon>Alteromonadales</taxon>
        <taxon>Pseudoalteromonadaceae</taxon>
        <taxon>Pseudoalteromonas</taxon>
    </lineage>
</organism>
<keyword evidence="3" id="KW-1185">Reference proteome</keyword>